<accession>A0A2A3YN91</accession>
<protein>
    <recommendedName>
        <fullName evidence="3">beta-N-acetylhexosaminidase</fullName>
        <ecNumber evidence="3">3.2.1.52</ecNumber>
    </recommendedName>
</protein>
<dbReference type="SUPFAM" id="SSF52279">
    <property type="entry name" value="Beta-D-glucan exohydrolase, C-terminal domain"/>
    <property type="match status" value="1"/>
</dbReference>
<evidence type="ECO:0000256" key="2">
    <source>
        <dbReference type="ARBA" id="ARBA00005336"/>
    </source>
</evidence>
<gene>
    <name evidence="10" type="ORF">CIK66_03115</name>
</gene>
<dbReference type="GO" id="GO:0004563">
    <property type="term" value="F:beta-N-acetylhexosaminidase activity"/>
    <property type="evidence" value="ECO:0007669"/>
    <property type="project" value="UniProtKB-EC"/>
</dbReference>
<keyword evidence="4 6" id="KW-0378">Hydrolase</keyword>
<dbReference type="OrthoDB" id="9805821at2"/>
<comment type="similarity">
    <text evidence="2 6">Belongs to the glycosyl hydrolase 3 family.</text>
</comment>
<comment type="caution">
    <text evidence="10">The sequence shown here is derived from an EMBL/GenBank/DDBJ whole genome shotgun (WGS) entry which is preliminary data.</text>
</comment>
<dbReference type="GO" id="GO:0005975">
    <property type="term" value="P:carbohydrate metabolic process"/>
    <property type="evidence" value="ECO:0007669"/>
    <property type="project" value="InterPro"/>
</dbReference>
<dbReference type="InterPro" id="IPR019800">
    <property type="entry name" value="Glyco_hydro_3_AS"/>
</dbReference>
<dbReference type="InterPro" id="IPR006311">
    <property type="entry name" value="TAT_signal"/>
</dbReference>
<feature type="domain" description="Glycoside hydrolase family 3 C-terminal" evidence="9">
    <location>
        <begin position="445"/>
        <end position="600"/>
    </location>
</feature>
<keyword evidence="11" id="KW-1185">Reference proteome</keyword>
<dbReference type="PANTHER" id="PTHR30480:SF13">
    <property type="entry name" value="BETA-HEXOSAMINIDASE"/>
    <property type="match status" value="1"/>
</dbReference>
<evidence type="ECO:0000256" key="4">
    <source>
        <dbReference type="ARBA" id="ARBA00022801"/>
    </source>
</evidence>
<sequence length="611" mass="62383">MTPRIPHPRPPQTPASASAAPPSGSADRTLLTRRAFGAAALAGGAFAVPAAARADGARQEERIDELLAALSIEQKIGQMFVAVGYGATADEPHESNTSTTGVDTIAEIVRTHHVGGLIYFTWSENLEDIEQVATLSNDAQTAALDAGGIPLLISADEERGVVYRLPAPATPLPGAMALGATGSRAHARRAGEIVGAEMRAAGLHQAFAPVVDVNVEAQNPVIGVRSLGADPAAVARLGTAQILGLQGANCSAAAKHFPGHGDTATDSHVGLPVIDHTREQLDELDLPPFLAAIEAGIDSIMTAHIMVPALDDSGVPATLSHPILTGLLREELGYDGVIVTDSLAMEGVRTLFSDDRVPVEAILAGADQMLMPPDLAAAIGGVRDAVAGGEITEERLDASVRRILAQKLRRGLFEGVEVDAAAATGTVGARRAMSSARSIAEDSLTLLADDDGTLPLEAGAAVLVTGAGSDAKLRVAADALEDQGFAATVVATPTMDATEIDQAATAASEADAVLVFTSSSAFTTPDEQVALVTELAAGEAPVVHVSLRNPYDVVHVGPVDASLAAYGDSDASLRAVAGILAGTVSLRGRLPVAIPTADGTGEAYPLGHGLR</sequence>
<dbReference type="Gene3D" id="3.20.20.300">
    <property type="entry name" value="Glycoside hydrolase, family 3, N-terminal domain"/>
    <property type="match status" value="1"/>
</dbReference>
<dbReference type="InterPro" id="IPR002772">
    <property type="entry name" value="Glyco_hydro_3_C"/>
</dbReference>
<dbReference type="Gene3D" id="3.40.50.1700">
    <property type="entry name" value="Glycoside hydrolase family 3 C-terminal domain"/>
    <property type="match status" value="1"/>
</dbReference>
<dbReference type="InterPro" id="IPR050226">
    <property type="entry name" value="NagZ_Beta-hexosaminidase"/>
</dbReference>
<dbReference type="EMBL" id="NRGR01000005">
    <property type="protein sequence ID" value="PCC40768.1"/>
    <property type="molecule type" value="Genomic_DNA"/>
</dbReference>
<dbReference type="Proteomes" id="UP000218598">
    <property type="component" value="Unassembled WGS sequence"/>
</dbReference>
<dbReference type="Pfam" id="PF00933">
    <property type="entry name" value="Glyco_hydro_3"/>
    <property type="match status" value="1"/>
</dbReference>
<evidence type="ECO:0000313" key="10">
    <source>
        <dbReference type="EMBL" id="PCC40768.1"/>
    </source>
</evidence>
<dbReference type="AlphaFoldDB" id="A0A2A3YN91"/>
<dbReference type="PRINTS" id="PR00133">
    <property type="entry name" value="GLHYDRLASE3"/>
</dbReference>
<evidence type="ECO:0000256" key="5">
    <source>
        <dbReference type="ARBA" id="ARBA00023295"/>
    </source>
</evidence>
<feature type="compositionally biased region" description="Low complexity" evidence="7">
    <location>
        <begin position="14"/>
        <end position="26"/>
    </location>
</feature>
<evidence type="ECO:0000256" key="7">
    <source>
        <dbReference type="SAM" id="MobiDB-lite"/>
    </source>
</evidence>
<dbReference type="InterPro" id="IPR001764">
    <property type="entry name" value="Glyco_hydro_3_N"/>
</dbReference>
<reference evidence="10 11" key="1">
    <citation type="journal article" date="2017" name="Elife">
        <title>Extensive horizontal gene transfer in cheese-associated bacteria.</title>
        <authorList>
            <person name="Bonham K.S."/>
            <person name="Wolfe B.E."/>
            <person name="Dutton R.J."/>
        </authorList>
    </citation>
    <scope>NUCLEOTIDE SEQUENCE [LARGE SCALE GENOMIC DNA]</scope>
    <source>
        <strain evidence="10 11">341_9</strain>
    </source>
</reference>
<dbReference type="InterPro" id="IPR036881">
    <property type="entry name" value="Glyco_hydro_3_C_sf"/>
</dbReference>
<evidence type="ECO:0000256" key="3">
    <source>
        <dbReference type="ARBA" id="ARBA00012663"/>
    </source>
</evidence>
<dbReference type="RefSeq" id="WP_096196506.1">
    <property type="nucleotide sequence ID" value="NZ_JBQQHC010000016.1"/>
</dbReference>
<dbReference type="PANTHER" id="PTHR30480">
    <property type="entry name" value="BETA-HEXOSAMINIDASE-RELATED"/>
    <property type="match status" value="1"/>
</dbReference>
<evidence type="ECO:0000259" key="8">
    <source>
        <dbReference type="Pfam" id="PF00933"/>
    </source>
</evidence>
<keyword evidence="5 6" id="KW-0326">Glycosidase</keyword>
<organism evidence="10 11">
    <name type="scientific">Brachybacterium alimentarium</name>
    <dbReference type="NCBI Taxonomy" id="47845"/>
    <lineage>
        <taxon>Bacteria</taxon>
        <taxon>Bacillati</taxon>
        <taxon>Actinomycetota</taxon>
        <taxon>Actinomycetes</taxon>
        <taxon>Micrococcales</taxon>
        <taxon>Dermabacteraceae</taxon>
        <taxon>Brachybacterium</taxon>
    </lineage>
</organism>
<proteinExistence type="inferred from homology"/>
<dbReference type="PROSITE" id="PS00775">
    <property type="entry name" value="GLYCOSYL_HYDROL_F3"/>
    <property type="match status" value="1"/>
</dbReference>
<dbReference type="InterPro" id="IPR036962">
    <property type="entry name" value="Glyco_hydro_3_N_sf"/>
</dbReference>
<evidence type="ECO:0000313" key="11">
    <source>
        <dbReference type="Proteomes" id="UP000218598"/>
    </source>
</evidence>
<dbReference type="SUPFAM" id="SSF51445">
    <property type="entry name" value="(Trans)glycosidases"/>
    <property type="match status" value="1"/>
</dbReference>
<dbReference type="Pfam" id="PF01915">
    <property type="entry name" value="Glyco_hydro_3_C"/>
    <property type="match status" value="1"/>
</dbReference>
<feature type="region of interest" description="Disordered" evidence="7">
    <location>
        <begin position="1"/>
        <end position="27"/>
    </location>
</feature>
<dbReference type="InterPro" id="IPR017853">
    <property type="entry name" value="GH"/>
</dbReference>
<evidence type="ECO:0000256" key="6">
    <source>
        <dbReference type="RuleBase" id="RU361161"/>
    </source>
</evidence>
<name>A0A2A3YN91_9MICO</name>
<feature type="domain" description="Glycoside hydrolase family 3 N-terminal" evidence="8">
    <location>
        <begin position="72"/>
        <end position="404"/>
    </location>
</feature>
<dbReference type="PROSITE" id="PS51318">
    <property type="entry name" value="TAT"/>
    <property type="match status" value="1"/>
</dbReference>
<comment type="catalytic activity">
    <reaction evidence="1">
        <text>Hydrolysis of terminal non-reducing N-acetyl-D-hexosamine residues in N-acetyl-beta-D-hexosaminides.</text>
        <dbReference type="EC" id="3.2.1.52"/>
    </reaction>
</comment>
<dbReference type="EC" id="3.2.1.52" evidence="3"/>
<evidence type="ECO:0000256" key="1">
    <source>
        <dbReference type="ARBA" id="ARBA00001231"/>
    </source>
</evidence>
<dbReference type="FunFam" id="3.20.20.300:FF:000014">
    <property type="entry name" value="Beta-hexosaminidase, lipoprotein"/>
    <property type="match status" value="1"/>
</dbReference>
<dbReference type="GO" id="GO:0009254">
    <property type="term" value="P:peptidoglycan turnover"/>
    <property type="evidence" value="ECO:0007669"/>
    <property type="project" value="TreeGrafter"/>
</dbReference>
<evidence type="ECO:0000259" key="9">
    <source>
        <dbReference type="Pfam" id="PF01915"/>
    </source>
</evidence>